<organism evidence="3 4">
    <name type="scientific">Anopheles dirus</name>
    <dbReference type="NCBI Taxonomy" id="7168"/>
    <lineage>
        <taxon>Eukaryota</taxon>
        <taxon>Metazoa</taxon>
        <taxon>Ecdysozoa</taxon>
        <taxon>Arthropoda</taxon>
        <taxon>Hexapoda</taxon>
        <taxon>Insecta</taxon>
        <taxon>Pterygota</taxon>
        <taxon>Neoptera</taxon>
        <taxon>Endopterygota</taxon>
        <taxon>Diptera</taxon>
        <taxon>Nematocera</taxon>
        <taxon>Culicoidea</taxon>
        <taxon>Culicidae</taxon>
        <taxon>Anophelinae</taxon>
        <taxon>Anopheles</taxon>
    </lineage>
</organism>
<keyword evidence="4" id="KW-1185">Reference proteome</keyword>
<feature type="compositionally biased region" description="Pro residues" evidence="1">
    <location>
        <begin position="176"/>
        <end position="185"/>
    </location>
</feature>
<feature type="region of interest" description="Disordered" evidence="1">
    <location>
        <begin position="77"/>
        <end position="142"/>
    </location>
</feature>
<feature type="compositionally biased region" description="Basic and acidic residues" evidence="1">
    <location>
        <begin position="123"/>
        <end position="142"/>
    </location>
</feature>
<evidence type="ECO:0000259" key="2">
    <source>
        <dbReference type="PROSITE" id="PS50003"/>
    </source>
</evidence>
<evidence type="ECO:0000313" key="4">
    <source>
        <dbReference type="Proteomes" id="UP000075884"/>
    </source>
</evidence>
<dbReference type="STRING" id="7168.A0A182N541"/>
<dbReference type="Pfam" id="PF00169">
    <property type="entry name" value="PH"/>
    <property type="match status" value="1"/>
</dbReference>
<dbReference type="SMART" id="SM00233">
    <property type="entry name" value="PH"/>
    <property type="match status" value="1"/>
</dbReference>
<dbReference type="VEuPathDB" id="VectorBase:ADIR002756"/>
<evidence type="ECO:0000313" key="3">
    <source>
        <dbReference type="EnsemblMetazoa" id="ADIR002756-PA"/>
    </source>
</evidence>
<proteinExistence type="predicted"/>
<feature type="region of interest" description="Disordered" evidence="1">
    <location>
        <begin position="377"/>
        <end position="428"/>
    </location>
</feature>
<feature type="compositionally biased region" description="Polar residues" evidence="1">
    <location>
        <begin position="457"/>
        <end position="474"/>
    </location>
</feature>
<name>A0A182N541_9DIPT</name>
<feature type="region of interest" description="Disordered" evidence="1">
    <location>
        <begin position="168"/>
        <end position="193"/>
    </location>
</feature>
<dbReference type="Proteomes" id="UP000075884">
    <property type="component" value="Unassembled WGS sequence"/>
</dbReference>
<dbReference type="InterPro" id="IPR001849">
    <property type="entry name" value="PH_domain"/>
</dbReference>
<feature type="compositionally biased region" description="Polar residues" evidence="1">
    <location>
        <begin position="110"/>
        <end position="119"/>
    </location>
</feature>
<dbReference type="AlphaFoldDB" id="A0A182N541"/>
<reference evidence="3" key="2">
    <citation type="submission" date="2020-05" db="UniProtKB">
        <authorList>
            <consortium name="EnsemblMetazoa"/>
        </authorList>
    </citation>
    <scope>IDENTIFICATION</scope>
    <source>
        <strain evidence="3">WRAIR2</strain>
    </source>
</reference>
<accession>A0A182N541</accession>
<protein>
    <submittedName>
        <fullName evidence="3">PH domain-containing protein</fullName>
    </submittedName>
</protein>
<dbReference type="CDD" id="cd00821">
    <property type="entry name" value="PH"/>
    <property type="match status" value="1"/>
</dbReference>
<dbReference type="Gene3D" id="2.30.29.30">
    <property type="entry name" value="Pleckstrin-homology domain (PH domain)/Phosphotyrosine-binding domain (PTB)"/>
    <property type="match status" value="1"/>
</dbReference>
<dbReference type="PROSITE" id="PS50003">
    <property type="entry name" value="PH_DOMAIN"/>
    <property type="match status" value="1"/>
</dbReference>
<reference evidence="4" key="1">
    <citation type="submission" date="2013-03" db="EMBL/GenBank/DDBJ databases">
        <title>The Genome Sequence of Anopheles dirus WRAIR2.</title>
        <authorList>
            <consortium name="The Broad Institute Genomics Platform"/>
            <person name="Neafsey D.E."/>
            <person name="Walton C."/>
            <person name="Walker B."/>
            <person name="Young S.K."/>
            <person name="Zeng Q."/>
            <person name="Gargeya S."/>
            <person name="Fitzgerald M."/>
            <person name="Haas B."/>
            <person name="Abouelleil A."/>
            <person name="Allen A.W."/>
            <person name="Alvarado L."/>
            <person name="Arachchi H.M."/>
            <person name="Berlin A.M."/>
            <person name="Chapman S.B."/>
            <person name="Gainer-Dewar J."/>
            <person name="Goldberg J."/>
            <person name="Griggs A."/>
            <person name="Gujja S."/>
            <person name="Hansen M."/>
            <person name="Howarth C."/>
            <person name="Imamovic A."/>
            <person name="Ireland A."/>
            <person name="Larimer J."/>
            <person name="McCowan C."/>
            <person name="Murphy C."/>
            <person name="Pearson M."/>
            <person name="Poon T.W."/>
            <person name="Priest M."/>
            <person name="Roberts A."/>
            <person name="Saif S."/>
            <person name="Shea T."/>
            <person name="Sisk P."/>
            <person name="Sykes S."/>
            <person name="Wortman J."/>
            <person name="Nusbaum C."/>
            <person name="Birren B."/>
        </authorList>
    </citation>
    <scope>NUCLEOTIDE SEQUENCE [LARGE SCALE GENOMIC DNA]</scope>
    <source>
        <strain evidence="4">WRAIR2</strain>
    </source>
</reference>
<dbReference type="EnsemblMetazoa" id="ADIR002756-RA">
    <property type="protein sequence ID" value="ADIR002756-PA"/>
    <property type="gene ID" value="ADIR002756"/>
</dbReference>
<dbReference type="InterPro" id="IPR011993">
    <property type="entry name" value="PH-like_dom_sf"/>
</dbReference>
<evidence type="ECO:0000256" key="1">
    <source>
        <dbReference type="SAM" id="MobiDB-lite"/>
    </source>
</evidence>
<sequence length="518" mass="57899">MIPEIRLYLCGDKKLNNEDGKATERNEECPSKELCLNEEDDQTYLNVLQSAPHADARTLLIAQCEILLEKFERNENGSDLVGENTDLDTEPPKADVDEEESSYLDMSGTLKANTSSSDVSIGDTKDETSADTSEPKTSDDCRPFEVCEENSYDLTTDQILYDECCQQEVSYEQEPPSTPPAPAPDSPLDEHQCPYGGLPASHLRLQQAPKHGTLFKQEKRLFFDQFKKYYVGLIGKWLLLYNSHNDLKPWQTIFIKSIKLDLNLNEQINEKHLFQIITHTDSKVHFLSPSFQDLNEWIVAIENNLIEKVDRAEETVAPQGQPRKLPLPPCPTVIADSEDQTDLHTARHVEDGIYEEPTLCLQTDSATKAKTHGYDTPKPCAVKPSDTAVTTNAKKPDLPPKIGDSPPTPAKSWLKNRFNRSPPDPIEGKVSKKALKKLSFEELASTPESVGEPKFTAKQQSMLPPSPKFSLTTTASSKGTKINMIISQLEANGQLNLLSKRLNETNKRYTWVADGVPG</sequence>
<dbReference type="SUPFAM" id="SSF50729">
    <property type="entry name" value="PH domain-like"/>
    <property type="match status" value="1"/>
</dbReference>
<feature type="domain" description="PH" evidence="2">
    <location>
        <begin position="207"/>
        <end position="306"/>
    </location>
</feature>
<feature type="region of interest" description="Disordered" evidence="1">
    <location>
        <begin position="449"/>
        <end position="474"/>
    </location>
</feature>